<organism evidence="3 4">
    <name type="scientific">Pseudovibrio ascidiaceicola</name>
    <dbReference type="NCBI Taxonomy" id="285279"/>
    <lineage>
        <taxon>Bacteria</taxon>
        <taxon>Pseudomonadati</taxon>
        <taxon>Pseudomonadota</taxon>
        <taxon>Alphaproteobacteria</taxon>
        <taxon>Hyphomicrobiales</taxon>
        <taxon>Stappiaceae</taxon>
        <taxon>Pseudovibrio</taxon>
    </lineage>
</organism>
<gene>
    <name evidence="3" type="ORF">SAMN04488518_10932</name>
</gene>
<protein>
    <submittedName>
        <fullName evidence="3">Phospholipid/cholesterol/gamma-HCH transport system substrate-binding protein</fullName>
    </submittedName>
</protein>
<dbReference type="PANTHER" id="PTHR36698">
    <property type="entry name" value="BLL5892 PROTEIN"/>
    <property type="match status" value="1"/>
</dbReference>
<dbReference type="EMBL" id="FOSK01000009">
    <property type="protein sequence ID" value="SFK77810.1"/>
    <property type="molecule type" value="Genomic_DNA"/>
</dbReference>
<feature type="transmembrane region" description="Helical" evidence="1">
    <location>
        <begin position="7"/>
        <end position="29"/>
    </location>
</feature>
<keyword evidence="4" id="KW-1185">Reference proteome</keyword>
<dbReference type="InterPro" id="IPR003399">
    <property type="entry name" value="Mce/MlaD"/>
</dbReference>
<proteinExistence type="predicted"/>
<comment type="caution">
    <text evidence="3">The sequence shown here is derived from an EMBL/GenBank/DDBJ whole genome shotgun (WGS) entry which is preliminary data.</text>
</comment>
<keyword evidence="1" id="KW-0812">Transmembrane</keyword>
<accession>A0A1I4CB04</accession>
<name>A0A1I4CB04_9HYPH</name>
<sequence length="645" mass="68349">METRANNIAIGAFVLTVVGIAFLFTFWLLSAGDRSSRRDVKIIFPGAVTGLPIGGQVLFNGIKIGDVSALTYDPENPKLVVAIVRVDANAPLRRDTVASLGFTGLTGVAYVDLSGGSSDSPALFSKAADTIPVMYARRSQFEDLLEGAKDIMRKADSTLAHIDELVMTARPEVEKTIKNVEVFTQALANNAKGVDDFLAGVTETSKALTGLSGRIGKLVDRGEDLLANVPPDKLGEIVTNVEVMTKKLSASADGVGDIIANGKLASDQLVNFTTELSDELDQIEAVIGAVKPEEVARILKGASDLGGVLTERRGDINTMLSSASVVAENARELTLELTKNKDAIDRIVTNAETASNEIVLTTKNANRILSMVKSEQVRNIVSSVETVTKTLSDKDQVIAKVIDDAGAATANIREVSNTIAGRNKEIDSVIVSAREVGTNLSAASDQLSETMDNANSLISNTNSIVEAIDPAKVSNIVASADKVATTLAEKTPDLAKAIDEIQNAAKSVSDMTSELKKKVPDVDKVIDQAKSIATNLNAASVRVNTILEKVDGMVSADGQGFIKEATEAAASIRKVADAFALRAEPISAALLKLSQQGGQDFTAAMQQLNQTLIEIRRAVSNFDRNPNRVIFGGSDTPVFNGAQRR</sequence>
<dbReference type="RefSeq" id="WP_093521230.1">
    <property type="nucleotide sequence ID" value="NZ_FOSK01000009.1"/>
</dbReference>
<dbReference type="Pfam" id="PF02470">
    <property type="entry name" value="MlaD"/>
    <property type="match status" value="1"/>
</dbReference>
<feature type="domain" description="Mce/MlaD" evidence="2">
    <location>
        <begin position="47"/>
        <end position="116"/>
    </location>
</feature>
<evidence type="ECO:0000313" key="3">
    <source>
        <dbReference type="EMBL" id="SFK77810.1"/>
    </source>
</evidence>
<keyword evidence="1" id="KW-0472">Membrane</keyword>
<dbReference type="PANTHER" id="PTHR36698:SF2">
    <property type="entry name" value="MCE_MLAD DOMAIN-CONTAINING PROTEIN"/>
    <property type="match status" value="1"/>
</dbReference>
<keyword evidence="1" id="KW-1133">Transmembrane helix</keyword>
<evidence type="ECO:0000313" key="4">
    <source>
        <dbReference type="Proteomes" id="UP000199598"/>
    </source>
</evidence>
<evidence type="ECO:0000256" key="1">
    <source>
        <dbReference type="SAM" id="Phobius"/>
    </source>
</evidence>
<dbReference type="Proteomes" id="UP000199598">
    <property type="component" value="Unassembled WGS sequence"/>
</dbReference>
<reference evidence="3 4" key="1">
    <citation type="submission" date="2016-10" db="EMBL/GenBank/DDBJ databases">
        <authorList>
            <person name="Varghese N."/>
            <person name="Submissions S."/>
        </authorList>
    </citation>
    <scope>NUCLEOTIDE SEQUENCE [LARGE SCALE GENOMIC DNA]</scope>
    <source>
        <strain evidence="3 4">DSM 16392</strain>
    </source>
</reference>
<dbReference type="Gene3D" id="1.10.287.950">
    <property type="entry name" value="Methyl-accepting chemotaxis protein"/>
    <property type="match status" value="1"/>
</dbReference>
<evidence type="ECO:0000259" key="2">
    <source>
        <dbReference type="Pfam" id="PF02470"/>
    </source>
</evidence>